<evidence type="ECO:0000256" key="13">
    <source>
        <dbReference type="ARBA" id="ARBA00066936"/>
    </source>
</evidence>
<comment type="catalytic activity">
    <reaction evidence="10">
        <text>guanosine(10) in tRNA + 2 S-adenosyl-L-methionine = N(2)-dimethylguanosine(10) in tRNA + 2 S-adenosyl-L-homocysteine + 2 H(+)</text>
        <dbReference type="Rhea" id="RHEA:43124"/>
        <dbReference type="Rhea" id="RHEA-COMP:10355"/>
        <dbReference type="Rhea" id="RHEA-COMP:10358"/>
        <dbReference type="ChEBI" id="CHEBI:15378"/>
        <dbReference type="ChEBI" id="CHEBI:57856"/>
        <dbReference type="ChEBI" id="CHEBI:59789"/>
        <dbReference type="ChEBI" id="CHEBI:74269"/>
        <dbReference type="ChEBI" id="CHEBI:74513"/>
        <dbReference type="EC" id="2.1.1.213"/>
    </reaction>
</comment>
<comment type="subunit">
    <text evidence="2">Monomer.</text>
</comment>
<sequence>MEGNKLLYVEILGNLPEMAEGEVKALLELSNPGFTILEKDYLFLALKANESAFSYLKRLGMAHEYGNLLFSGESLEELYLKAENLEWGNFIAGSFKVDRETMLNCRYNVENLERELGAIIVRQGFKVNLTSPDTLVRVYCGQKLWVGIRKQTFPAKSFEKRKADRRPFFKPIALPPRLARAMINLARAKKEVLDPFMGTGGILIEAGLLGLKVYGVDLRKDMVDGAKQNLEHYGIKNYVLKKGDATKLGKLFPDKEFEAIVTDPPYGTSATLGGKVREELYEKALESIYEVLDGHLSIAFPTSFEAEKVAERIGFEVLEKYYQRVHSSLDRYFYIMRN</sequence>
<evidence type="ECO:0000256" key="14">
    <source>
        <dbReference type="ARBA" id="ARBA00082665"/>
    </source>
</evidence>
<dbReference type="eggNOG" id="arCOG00047">
    <property type="taxonomic scope" value="Archaea"/>
</dbReference>
<dbReference type="SUPFAM" id="SSF143437">
    <property type="entry name" value="THUMP domain-like"/>
    <property type="match status" value="1"/>
</dbReference>
<dbReference type="PANTHER" id="PTHR14911">
    <property type="entry name" value="THUMP DOMAIN-CONTAINING"/>
    <property type="match status" value="1"/>
</dbReference>
<evidence type="ECO:0000256" key="4">
    <source>
        <dbReference type="ARBA" id="ARBA00022555"/>
    </source>
</evidence>
<feature type="domain" description="THUMP" evidence="16">
    <location>
        <begin position="49"/>
        <end position="152"/>
    </location>
</feature>
<comment type="subcellular location">
    <subcellularLocation>
        <location evidence="1">Cytoplasm</location>
    </subcellularLocation>
</comment>
<evidence type="ECO:0000256" key="3">
    <source>
        <dbReference type="ARBA" id="ARBA00022490"/>
    </source>
</evidence>
<dbReference type="SUPFAM" id="SSF53335">
    <property type="entry name" value="S-adenosyl-L-methionine-dependent methyltransferases"/>
    <property type="match status" value="1"/>
</dbReference>
<dbReference type="KEGG" id="tsi:TSIB_0468"/>
<dbReference type="FunFam" id="3.40.50.150:FF:000251">
    <property type="entry name" value="Putative RNA methylase"/>
    <property type="match status" value="1"/>
</dbReference>
<evidence type="ECO:0000256" key="10">
    <source>
        <dbReference type="ARBA" id="ARBA00051883"/>
    </source>
</evidence>
<dbReference type="GO" id="GO:0160101">
    <property type="term" value="F:tRNA (guanine(10)-N2)-dimethyltransferase activity"/>
    <property type="evidence" value="ECO:0007669"/>
    <property type="project" value="UniProtKB-EC"/>
</dbReference>
<keyword evidence="6 17" id="KW-0808">Transferase</keyword>
<dbReference type="Proteomes" id="UP000009079">
    <property type="component" value="Chromosome"/>
</dbReference>
<dbReference type="EC" id="2.1.1.213" evidence="13"/>
<dbReference type="InterPro" id="IPR002052">
    <property type="entry name" value="DNA_methylase_N6_adenine_CS"/>
</dbReference>
<protein>
    <recommendedName>
        <fullName evidence="13">tRNA (guanine(10)-N(2))-dimethyltransferase</fullName>
        <ecNumber evidence="13">2.1.1.213</ecNumber>
    </recommendedName>
    <alternativeName>
        <fullName evidence="14">tRNA:G10 dimethyltransferase</fullName>
    </alternativeName>
</protein>
<evidence type="ECO:0000256" key="2">
    <source>
        <dbReference type="ARBA" id="ARBA00011245"/>
    </source>
</evidence>
<dbReference type="InterPro" id="IPR000241">
    <property type="entry name" value="RlmKL-like_Mtase"/>
</dbReference>
<dbReference type="PROSITE" id="PS51165">
    <property type="entry name" value="THUMP"/>
    <property type="match status" value="1"/>
</dbReference>
<name>C6A1N9_THESM</name>
<evidence type="ECO:0000256" key="1">
    <source>
        <dbReference type="ARBA" id="ARBA00004496"/>
    </source>
</evidence>
<dbReference type="GO" id="GO:0005737">
    <property type="term" value="C:cytoplasm"/>
    <property type="evidence" value="ECO:0007669"/>
    <property type="project" value="UniProtKB-SubCell"/>
</dbReference>
<organism evidence="17 18">
    <name type="scientific">Thermococcus sibiricus (strain DSM 12597 / MM 739)</name>
    <dbReference type="NCBI Taxonomy" id="604354"/>
    <lineage>
        <taxon>Archaea</taxon>
        <taxon>Methanobacteriati</taxon>
        <taxon>Methanobacteriota</taxon>
        <taxon>Thermococci</taxon>
        <taxon>Thermococcales</taxon>
        <taxon>Thermococcaceae</taxon>
        <taxon>Thermococcus</taxon>
    </lineage>
</organism>
<keyword evidence="9 15" id="KW-0694">RNA-binding</keyword>
<evidence type="ECO:0000259" key="16">
    <source>
        <dbReference type="PROSITE" id="PS51165"/>
    </source>
</evidence>
<reference evidence="17 18" key="1">
    <citation type="journal article" date="2009" name="Appl. Environ. Microbiol.">
        <title>Metabolic versatility and indigenous origin of the archaeon Thermococcus sibiricus, isolated from a siberian oil reservoir, as revealed by genome analysis.</title>
        <authorList>
            <person name="Mardanov A.V."/>
            <person name="Ravin N.V."/>
            <person name="Svetlitchnyi V.A."/>
            <person name="Beletsky A.V."/>
            <person name="Miroshnichenko M.L."/>
            <person name="Bonch-Osmolovskaya E.A."/>
            <person name="Skryabin K.G."/>
        </authorList>
    </citation>
    <scope>NUCLEOTIDE SEQUENCE [LARGE SCALE GENOMIC DNA]</scope>
    <source>
        <strain evidence="18">DSM 12597 / MM 739</strain>
    </source>
</reference>
<evidence type="ECO:0000256" key="8">
    <source>
        <dbReference type="ARBA" id="ARBA00022694"/>
    </source>
</evidence>
<dbReference type="InterPro" id="IPR029063">
    <property type="entry name" value="SAM-dependent_MTases_sf"/>
</dbReference>
<dbReference type="GO" id="GO:0030488">
    <property type="term" value="P:tRNA methylation"/>
    <property type="evidence" value="ECO:0007669"/>
    <property type="project" value="InterPro"/>
</dbReference>
<evidence type="ECO:0000313" key="18">
    <source>
        <dbReference type="Proteomes" id="UP000009079"/>
    </source>
</evidence>
<dbReference type="AlphaFoldDB" id="C6A1N9"/>
<dbReference type="CDD" id="cd11715">
    <property type="entry name" value="THUMP_AdoMetMT"/>
    <property type="match status" value="1"/>
</dbReference>
<dbReference type="InterPro" id="IPR005885">
    <property type="entry name" value="TrmG10"/>
</dbReference>
<keyword evidence="8" id="KW-0819">tRNA processing</keyword>
<evidence type="ECO:0000313" key="17">
    <source>
        <dbReference type="EMBL" id="ACS89534.1"/>
    </source>
</evidence>
<evidence type="ECO:0000256" key="7">
    <source>
        <dbReference type="ARBA" id="ARBA00022691"/>
    </source>
</evidence>
<dbReference type="Pfam" id="PF02926">
    <property type="entry name" value="THUMP"/>
    <property type="match status" value="1"/>
</dbReference>
<keyword evidence="3" id="KW-0963">Cytoplasm</keyword>
<evidence type="ECO:0000256" key="9">
    <source>
        <dbReference type="ARBA" id="ARBA00022884"/>
    </source>
</evidence>
<dbReference type="Gene3D" id="3.40.50.150">
    <property type="entry name" value="Vaccinia Virus protein VP39"/>
    <property type="match status" value="1"/>
</dbReference>
<keyword evidence="4" id="KW-0820">tRNA-binding</keyword>
<keyword evidence="7" id="KW-0949">S-adenosyl-L-methionine</keyword>
<keyword evidence="5 17" id="KW-0489">Methyltransferase</keyword>
<proteinExistence type="inferred from homology"/>
<evidence type="ECO:0000256" key="6">
    <source>
        <dbReference type="ARBA" id="ARBA00022679"/>
    </source>
</evidence>
<dbReference type="NCBIfam" id="TIGR01177">
    <property type="entry name" value="TIGR01177 family methyltransferase"/>
    <property type="match status" value="1"/>
</dbReference>
<evidence type="ECO:0000256" key="12">
    <source>
        <dbReference type="ARBA" id="ARBA00061338"/>
    </source>
</evidence>
<dbReference type="HOGENOM" id="CLU_057819_1_0_2"/>
<dbReference type="CDD" id="cd02440">
    <property type="entry name" value="AdoMet_MTases"/>
    <property type="match status" value="1"/>
</dbReference>
<dbReference type="Pfam" id="PF01170">
    <property type="entry name" value="UPF0020"/>
    <property type="match status" value="1"/>
</dbReference>
<dbReference type="SMART" id="SM00981">
    <property type="entry name" value="THUMP"/>
    <property type="match status" value="1"/>
</dbReference>
<keyword evidence="18" id="KW-1185">Reference proteome</keyword>
<comment type="similarity">
    <text evidence="12">Belongs to the methyltransferase superfamily. Trm-G10 family.</text>
</comment>
<dbReference type="STRING" id="604354.TSIB_0468"/>
<evidence type="ECO:0000256" key="5">
    <source>
        <dbReference type="ARBA" id="ARBA00022603"/>
    </source>
</evidence>
<evidence type="ECO:0000256" key="15">
    <source>
        <dbReference type="PROSITE-ProRule" id="PRU00529"/>
    </source>
</evidence>
<dbReference type="GO" id="GO:0000049">
    <property type="term" value="F:tRNA binding"/>
    <property type="evidence" value="ECO:0007669"/>
    <property type="project" value="UniProtKB-KW"/>
</dbReference>
<evidence type="ECO:0000256" key="11">
    <source>
        <dbReference type="ARBA" id="ARBA00054380"/>
    </source>
</evidence>
<dbReference type="InterPro" id="IPR004114">
    <property type="entry name" value="THUMP_dom"/>
</dbReference>
<accession>C6A1N9</accession>
<dbReference type="PANTHER" id="PTHR14911:SF21">
    <property type="entry name" value="N2-METHYLGUANOSINE TRNA METHYLTRANSFERASE"/>
    <property type="match status" value="1"/>
</dbReference>
<comment type="function">
    <text evidence="11">Catalyzes the adenosylmethionine-dependent methylation of the exocyclic amino group (N(2)) of guanosine at position 10 of various tRNAs. Acts via a two-step process that leads to the formation of either N(2)-monomethyl (m(2)G) or N(2)-dimethylguanosine (m(2)(2)G).</text>
</comment>
<dbReference type="EMBL" id="CP001463">
    <property type="protein sequence ID" value="ACS89534.1"/>
    <property type="molecule type" value="Genomic_DNA"/>
</dbReference>
<dbReference type="GO" id="GO:0160102">
    <property type="term" value="F:tRNA (guanine(10)-N2)-methyltransferase activity"/>
    <property type="evidence" value="ECO:0007669"/>
    <property type="project" value="InterPro"/>
</dbReference>
<gene>
    <name evidence="17" type="ordered locus">TSIB_0468</name>
</gene>
<dbReference type="PROSITE" id="PS00092">
    <property type="entry name" value="N6_MTASE"/>
    <property type="match status" value="1"/>
</dbReference>